<organism evidence="1 2">
    <name type="scientific">Haemonchus contortus</name>
    <name type="common">Barber pole worm</name>
    <dbReference type="NCBI Taxonomy" id="6289"/>
    <lineage>
        <taxon>Eukaryota</taxon>
        <taxon>Metazoa</taxon>
        <taxon>Ecdysozoa</taxon>
        <taxon>Nematoda</taxon>
        <taxon>Chromadorea</taxon>
        <taxon>Rhabditida</taxon>
        <taxon>Rhabditina</taxon>
        <taxon>Rhabditomorpha</taxon>
        <taxon>Strongyloidea</taxon>
        <taxon>Trichostrongylidae</taxon>
        <taxon>Haemonchus</taxon>
    </lineage>
</organism>
<accession>A0A7I4YM28</accession>
<evidence type="ECO:0000313" key="2">
    <source>
        <dbReference type="WBParaSite" id="HCON_00120460-00001"/>
    </source>
</evidence>
<dbReference type="WBParaSite" id="HCON_00120460-00001">
    <property type="protein sequence ID" value="HCON_00120460-00001"/>
    <property type="gene ID" value="HCON_00120460"/>
</dbReference>
<evidence type="ECO:0000313" key="1">
    <source>
        <dbReference type="Proteomes" id="UP000025227"/>
    </source>
</evidence>
<keyword evidence="1" id="KW-1185">Reference proteome</keyword>
<dbReference type="OrthoDB" id="5842861at2759"/>
<dbReference type="AlphaFoldDB" id="A0A7I4YM28"/>
<name>A0A7I4YM28_HAECO</name>
<reference evidence="2" key="1">
    <citation type="submission" date="2020-12" db="UniProtKB">
        <authorList>
            <consortium name="WormBaseParasite"/>
        </authorList>
    </citation>
    <scope>IDENTIFICATION</scope>
    <source>
        <strain evidence="2">MHco3</strain>
    </source>
</reference>
<dbReference type="PANTHER" id="PTHR35182">
    <property type="entry name" value="PROTEIN CBG13762"/>
    <property type="match status" value="1"/>
</dbReference>
<dbReference type="Proteomes" id="UP000025227">
    <property type="component" value="Unplaced"/>
</dbReference>
<protein>
    <submittedName>
        <fullName evidence="2">Secreted protein</fullName>
    </submittedName>
</protein>
<dbReference type="PANTHER" id="PTHR35182:SF1">
    <property type="entry name" value="COLD-SHOCK PROTEIN-RELATED"/>
    <property type="match status" value="1"/>
</dbReference>
<sequence length="155" mass="16886">MWSRIIIFILSVGLATSYVAVYEVMIGGRLKIFFPQDVVTWKRVRKAGVEEFIKYCAEGEKNSRCSGFVTADNKPALPESANASVLANGTLIINPFRETDVGTYTSPDLTPGTCTLKGGGTAMIPPSVIHVEVMTDIDTKAERELADRLLATLQT</sequence>
<proteinExistence type="predicted"/>